<protein>
    <recommendedName>
        <fullName evidence="2">DUF58 domain-containing protein</fullName>
    </recommendedName>
</protein>
<dbReference type="Pfam" id="PF01882">
    <property type="entry name" value="DUF58"/>
    <property type="match status" value="1"/>
</dbReference>
<keyword evidence="1" id="KW-1133">Transmembrane helix</keyword>
<evidence type="ECO:0000313" key="3">
    <source>
        <dbReference type="EMBL" id="RUT06134.1"/>
    </source>
</evidence>
<comment type="caution">
    <text evidence="3">The sequence shown here is derived from an EMBL/GenBank/DDBJ whole genome shotgun (WGS) entry which is preliminary data.</text>
</comment>
<feature type="transmembrane region" description="Helical" evidence="1">
    <location>
        <begin position="12"/>
        <end position="34"/>
    </location>
</feature>
<sequence>MKRIINYFETRACAPAYSGWVLSGITICFFGAAINTMAGWLYVISGVSCALLVIAAILPSSSLKRLSIRRRPIEPVTAGDDLVVEFEITNQSKQDVSLLSVKDILPYTLNTLSVLSNQHAINIIGAKSNYSFSYRVNAERRGLYRWHTVEFRSGAPFGLFWSRREHNCPAYSIVYPQVLPLTTCPLIDEIGLDYSCRGNPQGNPLMQATEGLMRSLRPYHVGDPIRLVHWRTSARYGELRVREFETITGGQDIIIALDSGGKWDEENFEQAVIAAASLYFYAMHQQMNVQLWTKDTGLVKGERSVLETLAATTPLQDEVIAELPKLPIIWLSQNPVTLSSINNGSRWLLWQPKSPETQEIINREAPGIILSHDEQLQVQLQKRLGNGL</sequence>
<feature type="transmembrane region" description="Helical" evidence="1">
    <location>
        <begin position="40"/>
        <end position="61"/>
    </location>
</feature>
<dbReference type="PANTHER" id="PTHR34351:SF1">
    <property type="entry name" value="SLR1927 PROTEIN"/>
    <property type="match status" value="1"/>
</dbReference>
<feature type="domain" description="DUF58" evidence="2">
    <location>
        <begin position="216"/>
        <end position="293"/>
    </location>
</feature>
<accession>A0A3S1D9U5</accession>
<dbReference type="InterPro" id="IPR002881">
    <property type="entry name" value="DUF58"/>
</dbReference>
<dbReference type="PANTHER" id="PTHR34351">
    <property type="entry name" value="SLR1927 PROTEIN-RELATED"/>
    <property type="match status" value="1"/>
</dbReference>
<keyword evidence="1" id="KW-0472">Membrane</keyword>
<evidence type="ECO:0000313" key="4">
    <source>
        <dbReference type="Proteomes" id="UP000271624"/>
    </source>
</evidence>
<dbReference type="RefSeq" id="WP_127081801.1">
    <property type="nucleotide sequence ID" value="NZ_RSCL01000007.1"/>
</dbReference>
<evidence type="ECO:0000256" key="1">
    <source>
        <dbReference type="SAM" id="Phobius"/>
    </source>
</evidence>
<reference evidence="3" key="1">
    <citation type="submission" date="2018-12" db="EMBL/GenBank/DDBJ databases">
        <authorList>
            <person name="Will S."/>
            <person name="Neumann-Schaal M."/>
            <person name="Henke P."/>
        </authorList>
    </citation>
    <scope>NUCLEOTIDE SEQUENCE</scope>
    <source>
        <strain evidence="3">PCC 7102</strain>
    </source>
</reference>
<keyword evidence="4" id="KW-1185">Reference proteome</keyword>
<keyword evidence="1" id="KW-0812">Transmembrane</keyword>
<dbReference type="OrthoDB" id="9778037at2"/>
<reference evidence="3" key="2">
    <citation type="journal article" date="2019" name="Genome Biol. Evol.">
        <title>Day and night: Metabolic profiles and evolutionary relationships of six axenic non-marine cyanobacteria.</title>
        <authorList>
            <person name="Will S.E."/>
            <person name="Henke P."/>
            <person name="Boedeker C."/>
            <person name="Huang S."/>
            <person name="Brinkmann H."/>
            <person name="Rohde M."/>
            <person name="Jarek M."/>
            <person name="Friedl T."/>
            <person name="Seufert S."/>
            <person name="Schumacher M."/>
            <person name="Overmann J."/>
            <person name="Neumann-Schaal M."/>
            <person name="Petersen J."/>
        </authorList>
    </citation>
    <scope>NUCLEOTIDE SEQUENCE [LARGE SCALE GENOMIC DNA]</scope>
    <source>
        <strain evidence="3">PCC 7102</strain>
    </source>
</reference>
<name>A0A3S1D9U5_9CYAN</name>
<dbReference type="EMBL" id="RSCL01000007">
    <property type="protein sequence ID" value="RUT06134.1"/>
    <property type="molecule type" value="Genomic_DNA"/>
</dbReference>
<organism evidence="3 4">
    <name type="scientific">Dulcicalothrix desertica PCC 7102</name>
    <dbReference type="NCBI Taxonomy" id="232991"/>
    <lineage>
        <taxon>Bacteria</taxon>
        <taxon>Bacillati</taxon>
        <taxon>Cyanobacteriota</taxon>
        <taxon>Cyanophyceae</taxon>
        <taxon>Nostocales</taxon>
        <taxon>Calotrichaceae</taxon>
        <taxon>Dulcicalothrix</taxon>
    </lineage>
</organism>
<gene>
    <name evidence="3" type="ORF">DSM106972_033400</name>
</gene>
<dbReference type="Proteomes" id="UP000271624">
    <property type="component" value="Unassembled WGS sequence"/>
</dbReference>
<proteinExistence type="predicted"/>
<dbReference type="AlphaFoldDB" id="A0A3S1D9U5"/>
<evidence type="ECO:0000259" key="2">
    <source>
        <dbReference type="Pfam" id="PF01882"/>
    </source>
</evidence>